<feature type="domain" description="TERF2-interacting telomeric protein 1 Myb" evidence="8">
    <location>
        <begin position="791"/>
        <end position="844"/>
    </location>
</feature>
<feature type="region of interest" description="Disordered" evidence="7">
    <location>
        <begin position="877"/>
        <end position="926"/>
    </location>
</feature>
<comment type="subcellular location">
    <subcellularLocation>
        <location evidence="2">Chromosome</location>
        <location evidence="2">Telomere</location>
    </subcellularLocation>
    <subcellularLocation>
        <location evidence="1">Nucleus</location>
    </subcellularLocation>
</comment>
<dbReference type="InterPro" id="IPR001357">
    <property type="entry name" value="BRCT_dom"/>
</dbReference>
<evidence type="ECO:0000256" key="3">
    <source>
        <dbReference type="ARBA" id="ARBA00010467"/>
    </source>
</evidence>
<dbReference type="EMBL" id="GL732637">
    <property type="protein sequence ID" value="EFX69413.1"/>
    <property type="molecule type" value="Genomic_DNA"/>
</dbReference>
<keyword evidence="5" id="KW-0779">Telomere</keyword>
<feature type="compositionally biased region" description="Polar residues" evidence="7">
    <location>
        <begin position="1194"/>
        <end position="1212"/>
    </location>
</feature>
<reference evidence="10 11" key="1">
    <citation type="journal article" date="2011" name="Science">
        <title>The ecoresponsive genome of Daphnia pulex.</title>
        <authorList>
            <person name="Colbourne J.K."/>
            <person name="Pfrender M.E."/>
            <person name="Gilbert D."/>
            <person name="Thomas W.K."/>
            <person name="Tucker A."/>
            <person name="Oakley T.H."/>
            <person name="Tokishita S."/>
            <person name="Aerts A."/>
            <person name="Arnold G.J."/>
            <person name="Basu M.K."/>
            <person name="Bauer D.J."/>
            <person name="Caceres C.E."/>
            <person name="Carmel L."/>
            <person name="Casola C."/>
            <person name="Choi J.H."/>
            <person name="Detter J.C."/>
            <person name="Dong Q."/>
            <person name="Dusheyko S."/>
            <person name="Eads B.D."/>
            <person name="Frohlich T."/>
            <person name="Geiler-Samerotte K.A."/>
            <person name="Gerlach D."/>
            <person name="Hatcher P."/>
            <person name="Jogdeo S."/>
            <person name="Krijgsveld J."/>
            <person name="Kriventseva E.V."/>
            <person name="Kultz D."/>
            <person name="Laforsch C."/>
            <person name="Lindquist E."/>
            <person name="Lopez J."/>
            <person name="Manak J.R."/>
            <person name="Muller J."/>
            <person name="Pangilinan J."/>
            <person name="Patwardhan R.P."/>
            <person name="Pitluck S."/>
            <person name="Pritham E.J."/>
            <person name="Rechtsteiner A."/>
            <person name="Rho M."/>
            <person name="Rogozin I.B."/>
            <person name="Sakarya O."/>
            <person name="Salamov A."/>
            <person name="Schaack S."/>
            <person name="Shapiro H."/>
            <person name="Shiga Y."/>
            <person name="Skalitzky C."/>
            <person name="Smith Z."/>
            <person name="Souvorov A."/>
            <person name="Sung W."/>
            <person name="Tang Z."/>
            <person name="Tsuchiya D."/>
            <person name="Tu H."/>
            <person name="Vos H."/>
            <person name="Wang M."/>
            <person name="Wolf Y.I."/>
            <person name="Yamagata H."/>
            <person name="Yamada T."/>
            <person name="Ye Y."/>
            <person name="Shaw J.R."/>
            <person name="Andrews J."/>
            <person name="Crease T.J."/>
            <person name="Tang H."/>
            <person name="Lucas S.M."/>
            <person name="Robertson H.M."/>
            <person name="Bork P."/>
            <person name="Koonin E.V."/>
            <person name="Zdobnov E.M."/>
            <person name="Grigoriev I.V."/>
            <person name="Lynch M."/>
            <person name="Boore J.L."/>
        </authorList>
    </citation>
    <scope>NUCLEOTIDE SEQUENCE [LARGE SCALE GENOMIC DNA]</scope>
</reference>
<feature type="compositionally biased region" description="Basic and acidic residues" evidence="7">
    <location>
        <begin position="1133"/>
        <end position="1145"/>
    </location>
</feature>
<dbReference type="GO" id="GO:0010833">
    <property type="term" value="P:telomere maintenance via telomere lengthening"/>
    <property type="evidence" value="ECO:0000318"/>
    <property type="project" value="GO_Central"/>
</dbReference>
<dbReference type="Pfam" id="PF08914">
    <property type="entry name" value="Myb_Rap1"/>
    <property type="match status" value="2"/>
</dbReference>
<evidence type="ECO:0000256" key="7">
    <source>
        <dbReference type="SAM" id="MobiDB-lite"/>
    </source>
</evidence>
<evidence type="ECO:0000256" key="1">
    <source>
        <dbReference type="ARBA" id="ARBA00004123"/>
    </source>
</evidence>
<feature type="domain" description="BRCT" evidence="9">
    <location>
        <begin position="402"/>
        <end position="468"/>
    </location>
</feature>
<dbReference type="PANTHER" id="PTHR16466">
    <property type="entry name" value="TELOMERE REPEAT-BINDING FACTOR 2-INTERACTING PROTEIN 1"/>
    <property type="match status" value="1"/>
</dbReference>
<evidence type="ECO:0000313" key="10">
    <source>
        <dbReference type="EMBL" id="EFX69413.1"/>
    </source>
</evidence>
<gene>
    <name evidence="10" type="ORF">DAPPUDRAFT_329143</name>
</gene>
<accession>E9HFT5</accession>
<keyword evidence="6" id="KW-0539">Nucleus</keyword>
<dbReference type="GO" id="GO:0070187">
    <property type="term" value="C:shelterin complex"/>
    <property type="evidence" value="ECO:0000318"/>
    <property type="project" value="GO_Central"/>
</dbReference>
<evidence type="ECO:0000256" key="6">
    <source>
        <dbReference type="ARBA" id="ARBA00023242"/>
    </source>
</evidence>
<evidence type="ECO:0000259" key="8">
    <source>
        <dbReference type="Pfam" id="PF08914"/>
    </source>
</evidence>
<dbReference type="eggNOG" id="ENOG502SG3S">
    <property type="taxonomic scope" value="Eukaryota"/>
</dbReference>
<feature type="region of interest" description="Disordered" evidence="7">
    <location>
        <begin position="942"/>
        <end position="980"/>
    </location>
</feature>
<evidence type="ECO:0000256" key="4">
    <source>
        <dbReference type="ARBA" id="ARBA00022454"/>
    </source>
</evidence>
<dbReference type="FunFam" id="1.10.10.60:FF:000812">
    <property type="match status" value="1"/>
</dbReference>
<dbReference type="InterPro" id="IPR009057">
    <property type="entry name" value="Homeodomain-like_sf"/>
</dbReference>
<feature type="region of interest" description="Disordered" evidence="7">
    <location>
        <begin position="1192"/>
        <end position="1212"/>
    </location>
</feature>
<evidence type="ECO:0000259" key="9">
    <source>
        <dbReference type="Pfam" id="PF16589"/>
    </source>
</evidence>
<dbReference type="GO" id="GO:0031848">
    <property type="term" value="P:protection from non-homologous end joining at telomere"/>
    <property type="evidence" value="ECO:0000318"/>
    <property type="project" value="GO_Central"/>
</dbReference>
<dbReference type="HOGENOM" id="CLU_267289_0_0_1"/>
<evidence type="ECO:0000256" key="5">
    <source>
        <dbReference type="ARBA" id="ARBA00022895"/>
    </source>
</evidence>
<feature type="region of interest" description="Disordered" evidence="7">
    <location>
        <begin position="1127"/>
        <end position="1179"/>
    </location>
</feature>
<dbReference type="KEGG" id="dpx:DAPPUDRAFT_329143"/>
<feature type="region of interest" description="Disordered" evidence="7">
    <location>
        <begin position="595"/>
        <end position="649"/>
    </location>
</feature>
<sequence length="1235" mass="139454">MEDENFLELILSNLFRKDSNGEAIDFYLRRTRLGRQDNVEQDEKFKKLKEQIEKCGGHLGEEPRGCHAIELVFPEDITDIDGIDSDLFKAEYIEECKKCGDLLDLERFRLGKSPYSSININMIMKGYETWDSVSRTSPHKGRKLPDFGLPLQTSPEKFKSNIPGKKSRRVEYSIEEDLAILRFLLANNLYDKVGGNATWKIVHRTFPNHSYQSLHNRFRRFILPNLKKYKGLTNSERNLFSRVSFSGNSSASSPDKSVEIESGSISSCSVIPKKPTTIDKVASVDEQESPNISLSSVREKINQTNETVIVDELITRGKKHVSSSKVEEMMHLQITEEINKEENNPLQITVEINKEENNPLTPSCLAMILNNLFRKESNGDPIEFYMRRTRFCHHENNLELEGKCSKLKEQIEKCGGNFGETPHSCHSIELVFPEVIEGIDEIDSDVFKAEYVEECIKCGDLLDLENFRLGKSPYDGSININNILKGHDSWEAVTRTSPQKGKKLLHSGSSSEKVESCSTGKKGLVEYSIEEDLAILKCLLYKNLHDKVERNTTWKIVHREFPKHSLQSLQNRFRQFILPNLDTYKGLTKSERNLFSRSVNENSRSSSSERKKLSMSQNESSTADEISDFEPNNVVSMPSPTKVTTSSPRVIAESSLSGSDLEDLESVKSLRVREITPKRAGDFSVELDKCILQYIILNKRYSDICRRKLWIDIQGSCLKTTGQDWKSIKRRFHEVILKDLESKEYDLEKNVIKKFRSNESSSSSERDSDIDEDKLVATSSVKTQKSVPRLYTLEEDKLIIDYIAKTNRYEEVRGKKLWVDIQDKILHKYNRSWESAKNRFLRNIFKNLGKFHLSPDIINKFKHGAVVERNLGGCQGGCYDKKSERSDSSRKKRNVVEVESEEEELPKHPALATNKIPTPSKKQKRQLFKQPVVPLPIVFSPHPVPSRVNKKRQVELSKAEMKPNKKKEDSETGVDKMKSKEAISNLATSPTKPDVLAETVPALVTTSPVPEASSDCPLPKPLRSAPSVRCSVVVKRLTQQELEKYGCKISLTHKNSSSTHVQPSPTLPPLVIPPGTLPPESPATTSRFTVEISPCLLAARLNAAGSSVPSIASANRETVLVPLPSPLSRKSIRKSDHPRSTKSKDDVDEVSSPEATTRISSEDSPLSATSSTTTEENCNIYDEINNEADLATEVDSSVPTNTRNLPFQTKIPNESLARLIKDDQSSDGYHTPVEG</sequence>
<proteinExistence type="inferred from homology"/>
<organism evidence="10 11">
    <name type="scientific">Daphnia pulex</name>
    <name type="common">Water flea</name>
    <dbReference type="NCBI Taxonomy" id="6669"/>
    <lineage>
        <taxon>Eukaryota</taxon>
        <taxon>Metazoa</taxon>
        <taxon>Ecdysozoa</taxon>
        <taxon>Arthropoda</taxon>
        <taxon>Crustacea</taxon>
        <taxon>Branchiopoda</taxon>
        <taxon>Diplostraca</taxon>
        <taxon>Cladocera</taxon>
        <taxon>Anomopoda</taxon>
        <taxon>Daphniidae</taxon>
        <taxon>Daphnia</taxon>
    </lineage>
</organism>
<dbReference type="SUPFAM" id="SSF46689">
    <property type="entry name" value="Homeodomain-like"/>
    <property type="match status" value="2"/>
</dbReference>
<dbReference type="GO" id="GO:0042162">
    <property type="term" value="F:telomeric DNA binding"/>
    <property type="evidence" value="ECO:0000318"/>
    <property type="project" value="GO_Central"/>
</dbReference>
<comment type="similarity">
    <text evidence="3">Belongs to the RAP1 family.</text>
</comment>
<dbReference type="InterPro" id="IPR039595">
    <property type="entry name" value="TE2IP/Rap1"/>
</dbReference>
<evidence type="ECO:0000256" key="2">
    <source>
        <dbReference type="ARBA" id="ARBA00004574"/>
    </source>
</evidence>
<dbReference type="Proteomes" id="UP000000305">
    <property type="component" value="Unassembled WGS sequence"/>
</dbReference>
<feature type="domain" description="TERF2-interacting telomeric protein 1 Myb" evidence="8">
    <location>
        <begin position="172"/>
        <end position="228"/>
    </location>
</feature>
<dbReference type="Pfam" id="PF16589">
    <property type="entry name" value="BRCT_2"/>
    <property type="match status" value="1"/>
</dbReference>
<dbReference type="InterPro" id="IPR015010">
    <property type="entry name" value="TERF2IP_Myb"/>
</dbReference>
<evidence type="ECO:0000313" key="11">
    <source>
        <dbReference type="Proteomes" id="UP000000305"/>
    </source>
</evidence>
<feature type="compositionally biased region" description="Basic and acidic residues" evidence="7">
    <location>
        <begin position="952"/>
        <end position="980"/>
    </location>
</feature>
<keyword evidence="11" id="KW-1185">Reference proteome</keyword>
<dbReference type="Gene3D" id="1.10.10.60">
    <property type="entry name" value="Homeodomain-like"/>
    <property type="match status" value="3"/>
</dbReference>
<feature type="compositionally biased region" description="Polar residues" evidence="7">
    <location>
        <begin position="633"/>
        <end position="648"/>
    </location>
</feature>
<keyword evidence="4" id="KW-0158">Chromosome</keyword>
<dbReference type="AlphaFoldDB" id="E9HFT5"/>
<dbReference type="InParanoid" id="E9HFT5"/>
<feature type="compositionally biased region" description="Basic and acidic residues" evidence="7">
    <location>
        <begin position="879"/>
        <end position="889"/>
    </location>
</feature>
<dbReference type="PANTHER" id="PTHR16466:SF6">
    <property type="entry name" value="TELOMERIC REPEAT-BINDING FACTOR 2-INTERACTING PROTEIN 1"/>
    <property type="match status" value="1"/>
</dbReference>
<dbReference type="CDD" id="cd11655">
    <property type="entry name" value="rap1_myb-like"/>
    <property type="match status" value="1"/>
</dbReference>
<dbReference type="OrthoDB" id="10257855at2759"/>
<protein>
    <submittedName>
        <fullName evidence="10">Uncharacterized protein</fullName>
    </submittedName>
</protein>
<name>E9HFT5_DAPPU</name>
<feature type="compositionally biased region" description="Low complexity" evidence="7">
    <location>
        <begin position="596"/>
        <end position="606"/>
    </location>
</feature>
<dbReference type="STRING" id="6669.E9HFT5"/>
<feature type="compositionally biased region" description="Polar residues" evidence="7">
    <location>
        <begin position="1153"/>
        <end position="1177"/>
    </location>
</feature>